<organism evidence="1 2">
    <name type="scientific">Psychrobacter phenylpyruvicus</name>
    <dbReference type="NCBI Taxonomy" id="29432"/>
    <lineage>
        <taxon>Bacteria</taxon>
        <taxon>Pseudomonadati</taxon>
        <taxon>Pseudomonadota</taxon>
        <taxon>Gammaproteobacteria</taxon>
        <taxon>Moraxellales</taxon>
        <taxon>Moraxellaceae</taxon>
        <taxon>Psychrobacter</taxon>
    </lineage>
</organism>
<name>A0A379LJ17_9GAMM</name>
<gene>
    <name evidence="1" type="ORF">NCTC10526_00737</name>
</gene>
<reference evidence="1 2" key="1">
    <citation type="submission" date="2018-06" db="EMBL/GenBank/DDBJ databases">
        <authorList>
            <consortium name="Pathogen Informatics"/>
            <person name="Doyle S."/>
        </authorList>
    </citation>
    <scope>NUCLEOTIDE SEQUENCE [LARGE SCALE GENOMIC DNA]</scope>
    <source>
        <strain evidence="1 2">NCTC10526</strain>
    </source>
</reference>
<accession>A0A379LJ17</accession>
<dbReference type="SUPFAM" id="SSF55729">
    <property type="entry name" value="Acyl-CoA N-acyltransferases (Nat)"/>
    <property type="match status" value="1"/>
</dbReference>
<dbReference type="STRING" id="1123034.GCA_000685805_00543"/>
<dbReference type="Proteomes" id="UP000254123">
    <property type="component" value="Unassembled WGS sequence"/>
</dbReference>
<dbReference type="EMBL" id="UGVC01000001">
    <property type="protein sequence ID" value="SUD90411.1"/>
    <property type="molecule type" value="Genomic_DNA"/>
</dbReference>
<dbReference type="InterPro" id="IPR016181">
    <property type="entry name" value="Acyl_CoA_acyltransferase"/>
</dbReference>
<evidence type="ECO:0000313" key="2">
    <source>
        <dbReference type="Proteomes" id="UP000254123"/>
    </source>
</evidence>
<protein>
    <recommendedName>
        <fullName evidence="3">N-acetyltransferase domain-containing protein</fullName>
    </recommendedName>
</protein>
<evidence type="ECO:0000313" key="1">
    <source>
        <dbReference type="EMBL" id="SUD90411.1"/>
    </source>
</evidence>
<sequence length="143" mass="16659">MKQDIRQVSFAEYQGDITAMMLDMLHLEPQPVDIPTQRYIELDEMGVLKPFMWFDGDVAKGVALLFVSPSLRNQGIVDASTDVMWVKPEYRGNSQAFIDGIKEQLKQMGVDYWYISSRDSHPIDRFLTKNNFEPLERLYFCQL</sequence>
<dbReference type="RefSeq" id="WP_028858189.1">
    <property type="nucleotide sequence ID" value="NZ_CAJHAQ010000001.1"/>
</dbReference>
<evidence type="ECO:0008006" key="3">
    <source>
        <dbReference type="Google" id="ProtNLM"/>
    </source>
</evidence>
<dbReference type="AlphaFoldDB" id="A0A379LJ17"/>
<keyword evidence="2" id="KW-1185">Reference proteome</keyword>
<proteinExistence type="predicted"/>